<evidence type="ECO:0000313" key="3">
    <source>
        <dbReference type="Proteomes" id="UP000605986"/>
    </source>
</evidence>
<evidence type="ECO:0000313" key="2">
    <source>
        <dbReference type="EMBL" id="KAF4456703.1"/>
    </source>
</evidence>
<dbReference type="InterPro" id="IPR052895">
    <property type="entry name" value="HetReg/Transcr_Mod"/>
</dbReference>
<dbReference type="GO" id="GO:0009691">
    <property type="term" value="P:cytokinin biosynthetic process"/>
    <property type="evidence" value="ECO:0007669"/>
    <property type="project" value="InterPro"/>
</dbReference>
<keyword evidence="3" id="KW-1185">Reference proteome</keyword>
<dbReference type="PANTHER" id="PTHR24148:SF73">
    <property type="entry name" value="HET DOMAIN PROTEIN (AFU_ORTHOLOGUE AFUA_8G01020)"/>
    <property type="match status" value="1"/>
</dbReference>
<proteinExistence type="predicted"/>
<sequence length="683" mass="75468">MTQGNMSSSAPRTKVCVYCGAGAGASSAHIEAAQTLARVMAANNIDLVYGGGTVGLMGEIAKTLVSINGPQSVHGIIPEALIQYERAGSREQHIPNEAIFGRTTLVKDMHTRKKLMAEEVFAGGPGSGFIGLSGGFGTMEEIFETTTWIQLGIHSRGIVLLNVEGYWDGIIRWLDKATEQGFVKPGNKGLLAVADSAEGAIDALRDYKPLPDSGAFRLLQLEHDTSGATIRGALKSFSRETAPSYQALSYVWGPPPNIGGKSMQCNGHKFFVTDNLYAALERLQGETRCRYIWIDQVCINQNDLLERSQQVSVMGDIYSHAEIVNAWLGSADSDETARVEDLISIIASDPWMRMEKAIDHFPDDADLNHVGLPCQSSPDWQSLIAMLSLPYFSRAWIVQEIKLSESCRLLWGNVTIPGSSFRLFLECAMKSRLFEPKAIPDLAPPLKNAAILFLYWDERRDWLDLVTRYLNHAATDPRDKIFAFIGLADQQGYDVVADYNKTVTEVYTEFAIKVMSETRKLDILSQSTVDKSDVAAPSFGRYSTEEQPIEPEDDAEDLEAILRPVFDDDQVKSVLRILQCLSVSAFSDTASFPDTFETEFAIYTRKRSFFITEQGYIGIGPPSMKPGDHVCVLFGGDTSFIVRPIDEVANDDYLFLGEAFVHGLMSGEAMEDEGGIEKWFNLK</sequence>
<dbReference type="Gene3D" id="3.40.50.450">
    <property type="match status" value="1"/>
</dbReference>
<reference evidence="2" key="1">
    <citation type="submission" date="2020-01" db="EMBL/GenBank/DDBJ databases">
        <title>Identification and distribution of gene clusters putatively required for synthesis of sphingolipid metabolism inhibitors in phylogenetically diverse species of the filamentous fungus Fusarium.</title>
        <authorList>
            <person name="Kim H.-S."/>
            <person name="Busman M."/>
            <person name="Brown D.W."/>
            <person name="Divon H."/>
            <person name="Uhlig S."/>
            <person name="Proctor R.H."/>
        </authorList>
    </citation>
    <scope>NUCLEOTIDE SEQUENCE</scope>
    <source>
        <strain evidence="2">NRRL 53441</strain>
    </source>
</reference>
<dbReference type="Proteomes" id="UP000605986">
    <property type="component" value="Unassembled WGS sequence"/>
</dbReference>
<accession>A0A8H4KWP3</accession>
<dbReference type="AlphaFoldDB" id="A0A8H4KWP3"/>
<dbReference type="Pfam" id="PF26639">
    <property type="entry name" value="Het-6_barrel"/>
    <property type="match status" value="1"/>
</dbReference>
<dbReference type="OrthoDB" id="2504919at2759"/>
<dbReference type="PANTHER" id="PTHR24148">
    <property type="entry name" value="ANKYRIN REPEAT DOMAIN-CONTAINING PROTEIN 39 HOMOLOG-RELATED"/>
    <property type="match status" value="1"/>
</dbReference>
<name>A0A8H4KWP3_9HYPO</name>
<evidence type="ECO:0000259" key="1">
    <source>
        <dbReference type="Pfam" id="PF06985"/>
    </source>
</evidence>
<dbReference type="SUPFAM" id="SSF102405">
    <property type="entry name" value="MCP/YpsA-like"/>
    <property type="match status" value="1"/>
</dbReference>
<dbReference type="Pfam" id="PF06985">
    <property type="entry name" value="HET"/>
    <property type="match status" value="1"/>
</dbReference>
<dbReference type="GO" id="GO:0016787">
    <property type="term" value="F:hydrolase activity"/>
    <property type="evidence" value="ECO:0007669"/>
    <property type="project" value="InterPro"/>
</dbReference>
<dbReference type="InterPro" id="IPR005269">
    <property type="entry name" value="LOG"/>
</dbReference>
<protein>
    <recommendedName>
        <fullName evidence="1">Heterokaryon incompatibility domain-containing protein</fullName>
    </recommendedName>
</protein>
<feature type="domain" description="Heterokaryon incompatibility" evidence="1">
    <location>
        <begin position="245"/>
        <end position="400"/>
    </location>
</feature>
<dbReference type="EMBL" id="JAADJG010000048">
    <property type="protein sequence ID" value="KAF4456703.1"/>
    <property type="molecule type" value="Genomic_DNA"/>
</dbReference>
<dbReference type="Pfam" id="PF03641">
    <property type="entry name" value="Lysine_decarbox"/>
    <property type="match status" value="1"/>
</dbReference>
<gene>
    <name evidence="2" type="ORF">F53441_1259</name>
</gene>
<dbReference type="NCBIfam" id="TIGR00730">
    <property type="entry name" value="Rossman fold protein, TIGR00730 family"/>
    <property type="match status" value="1"/>
</dbReference>
<organism evidence="2 3">
    <name type="scientific">Fusarium austroafricanum</name>
    <dbReference type="NCBI Taxonomy" id="2364996"/>
    <lineage>
        <taxon>Eukaryota</taxon>
        <taxon>Fungi</taxon>
        <taxon>Dikarya</taxon>
        <taxon>Ascomycota</taxon>
        <taxon>Pezizomycotina</taxon>
        <taxon>Sordariomycetes</taxon>
        <taxon>Hypocreomycetidae</taxon>
        <taxon>Hypocreales</taxon>
        <taxon>Nectriaceae</taxon>
        <taxon>Fusarium</taxon>
        <taxon>Fusarium concolor species complex</taxon>
    </lineage>
</organism>
<comment type="caution">
    <text evidence="2">The sequence shown here is derived from an EMBL/GenBank/DDBJ whole genome shotgun (WGS) entry which is preliminary data.</text>
</comment>
<dbReference type="InterPro" id="IPR010730">
    <property type="entry name" value="HET"/>
</dbReference>
<dbReference type="InterPro" id="IPR031100">
    <property type="entry name" value="LOG_fam"/>
</dbReference>